<dbReference type="PANTHER" id="PTHR13170">
    <property type="entry name" value="O-GLCNACASE"/>
    <property type="match status" value="1"/>
</dbReference>
<keyword evidence="6" id="KW-1185">Reference proteome</keyword>
<dbReference type="Proteomes" id="UP000250796">
    <property type="component" value="Chromosome MESINF"/>
</dbReference>
<keyword evidence="1 3" id="KW-0378">Hydrolase</keyword>
<accession>A0A7Z7LIH8</accession>
<dbReference type="EMBL" id="LS974202">
    <property type="protein sequence ID" value="SSC14073.1"/>
    <property type="molecule type" value="Genomic_DNA"/>
</dbReference>
<dbReference type="InterPro" id="IPR051822">
    <property type="entry name" value="Glycosyl_Hydrolase_84"/>
</dbReference>
<proteinExistence type="inferred from homology"/>
<evidence type="ECO:0000313" key="5">
    <source>
        <dbReference type="EMBL" id="SSC14073.1"/>
    </source>
</evidence>
<dbReference type="PROSITE" id="PS52009">
    <property type="entry name" value="GH84"/>
    <property type="match status" value="1"/>
</dbReference>
<evidence type="ECO:0000259" key="4">
    <source>
        <dbReference type="PROSITE" id="PS52009"/>
    </source>
</evidence>
<evidence type="ECO:0000256" key="2">
    <source>
        <dbReference type="ARBA" id="ARBA00023295"/>
    </source>
</evidence>
<dbReference type="RefSeq" id="WP_169700366.1">
    <property type="nucleotide sequence ID" value="NZ_LS974202.1"/>
</dbReference>
<organism evidence="5 6">
    <name type="scientific">Mesotoga infera</name>
    <dbReference type="NCBI Taxonomy" id="1236046"/>
    <lineage>
        <taxon>Bacteria</taxon>
        <taxon>Thermotogati</taxon>
        <taxon>Thermotogota</taxon>
        <taxon>Thermotogae</taxon>
        <taxon>Kosmotogales</taxon>
        <taxon>Kosmotogaceae</taxon>
        <taxon>Mesotoga</taxon>
    </lineage>
</organism>
<dbReference type="KEGG" id="minf:MESINF_2633"/>
<dbReference type="PANTHER" id="PTHR13170:SF16">
    <property type="entry name" value="PROTEIN O-GLCNACASE"/>
    <property type="match status" value="1"/>
</dbReference>
<protein>
    <submittedName>
        <fullName evidence="5">Hyaluronidase</fullName>
    </submittedName>
</protein>
<dbReference type="SUPFAM" id="SSF51445">
    <property type="entry name" value="(Trans)glycosidases"/>
    <property type="match status" value="1"/>
</dbReference>
<comment type="similarity">
    <text evidence="3">Belongs to the glycosyl hydrolase 84 family.</text>
</comment>
<dbReference type="InterPro" id="IPR017853">
    <property type="entry name" value="GH"/>
</dbReference>
<feature type="active site" description="Proton donor" evidence="3">
    <location>
        <position position="120"/>
    </location>
</feature>
<keyword evidence="2 3" id="KW-0326">Glycosidase</keyword>
<dbReference type="GO" id="GO:1901135">
    <property type="term" value="P:carbohydrate derivative metabolic process"/>
    <property type="evidence" value="ECO:0007669"/>
    <property type="project" value="UniProtKB-ARBA"/>
</dbReference>
<dbReference type="Gene3D" id="1.20.58.460">
    <property type="entry name" value="Hyaluronidase post-catalytic domain-like"/>
    <property type="match status" value="1"/>
</dbReference>
<dbReference type="AlphaFoldDB" id="A0A7Z7LIH8"/>
<name>A0A7Z7LIH8_9BACT</name>
<evidence type="ECO:0000313" key="6">
    <source>
        <dbReference type="Proteomes" id="UP000250796"/>
    </source>
</evidence>
<feature type="domain" description="GH84" evidence="4">
    <location>
        <begin position="5"/>
        <end position="280"/>
    </location>
</feature>
<dbReference type="GO" id="GO:0015929">
    <property type="term" value="F:hexosaminidase activity"/>
    <property type="evidence" value="ECO:0007669"/>
    <property type="project" value="UniProtKB-ARBA"/>
</dbReference>
<evidence type="ECO:0000256" key="3">
    <source>
        <dbReference type="PROSITE-ProRule" id="PRU01353"/>
    </source>
</evidence>
<dbReference type="Gene3D" id="3.20.20.80">
    <property type="entry name" value="Glycosidases"/>
    <property type="match status" value="1"/>
</dbReference>
<reference evidence="5 6" key="1">
    <citation type="submission" date="2017-01" db="EMBL/GenBank/DDBJ databases">
        <authorList>
            <person name="Erauso G."/>
        </authorList>
    </citation>
    <scope>NUCLEOTIDE SEQUENCE [LARGE SCALE GENOMIC DNA]</scope>
    <source>
        <strain evidence="5">MESINF1</strain>
    </source>
</reference>
<evidence type="ECO:0000256" key="1">
    <source>
        <dbReference type="ARBA" id="ARBA00022801"/>
    </source>
</evidence>
<dbReference type="InterPro" id="IPR011496">
    <property type="entry name" value="O-GlcNAcase_cat"/>
</dbReference>
<sequence length="461" mass="53236">MKGFRIRGVVEGFYGKPWSMEDRFDIIQFMGDHGYNLYIYAPKDDELHRFRWRESYGDDFVKGFSMVVEKGRQCGVDVAMAISPGLTVEYSSEDDLQTFVGKLLSFTEMGVKSFALFYDDIPFRLSSQRDKERFKSLASAQVFFANSIFEALKRELPVFDFIICPTEYHGRAESEYIRELGEGLLPDIKIMWTGPQVCSQHIPESDAIKASGAFKREILYWDNYPVNDGSMIPELHIGPYVGRDPEIVNHSCGIVLNPMNQAHASMIVLGAAADFLNDPYGYDATISWVNAMRRLTPGLIDEMLLFGEYSLISPIHPDQSERPRKVIEEFRTLCSQGRLEEAIVWLEKEARTILESAKRLKDKLPSVFLEEMALWIYEFERWGEALSVTVEILKSRLKLYVETPEKRDLQQVRELIEKAETTMMELTRARTLSGGNVYREFIMEILIRTKGYFALKERNWL</sequence>
<gene>
    <name evidence="5" type="ORF">MESINF_2633</name>
</gene>
<dbReference type="Pfam" id="PF07555">
    <property type="entry name" value="NAGidase"/>
    <property type="match status" value="1"/>
</dbReference>